<dbReference type="EMBL" id="LNIX01000013">
    <property type="protein sequence ID" value="OXA47571.1"/>
    <property type="molecule type" value="Genomic_DNA"/>
</dbReference>
<keyword evidence="2 5" id="KW-0863">Zinc-finger</keyword>
<evidence type="ECO:0000256" key="4">
    <source>
        <dbReference type="ARBA" id="ARBA00023125"/>
    </source>
</evidence>
<dbReference type="Pfam" id="PF05485">
    <property type="entry name" value="THAP"/>
    <property type="match status" value="1"/>
</dbReference>
<dbReference type="InterPro" id="IPR038441">
    <property type="entry name" value="THAP_Znf_sf"/>
</dbReference>
<dbReference type="SMART" id="SM00692">
    <property type="entry name" value="DM3"/>
    <property type="match status" value="1"/>
</dbReference>
<feature type="domain" description="THAP-type" evidence="6">
    <location>
        <begin position="1"/>
        <end position="77"/>
    </location>
</feature>
<evidence type="ECO:0000256" key="5">
    <source>
        <dbReference type="PROSITE-ProRule" id="PRU00309"/>
    </source>
</evidence>
<organism evidence="7 8">
    <name type="scientific">Folsomia candida</name>
    <name type="common">Springtail</name>
    <dbReference type="NCBI Taxonomy" id="158441"/>
    <lineage>
        <taxon>Eukaryota</taxon>
        <taxon>Metazoa</taxon>
        <taxon>Ecdysozoa</taxon>
        <taxon>Arthropoda</taxon>
        <taxon>Hexapoda</taxon>
        <taxon>Collembola</taxon>
        <taxon>Entomobryomorpha</taxon>
        <taxon>Isotomoidea</taxon>
        <taxon>Isotomidae</taxon>
        <taxon>Proisotominae</taxon>
        <taxon>Folsomia</taxon>
    </lineage>
</organism>
<keyword evidence="4 5" id="KW-0238">DNA-binding</keyword>
<dbReference type="GO" id="GO:0008270">
    <property type="term" value="F:zinc ion binding"/>
    <property type="evidence" value="ECO:0007669"/>
    <property type="project" value="UniProtKB-KW"/>
</dbReference>
<dbReference type="GO" id="GO:0003677">
    <property type="term" value="F:DNA binding"/>
    <property type="evidence" value="ECO:0007669"/>
    <property type="project" value="UniProtKB-UniRule"/>
</dbReference>
<keyword evidence="3" id="KW-0862">Zinc</keyword>
<evidence type="ECO:0000256" key="2">
    <source>
        <dbReference type="ARBA" id="ARBA00022771"/>
    </source>
</evidence>
<sequence length="289" mass="33155">MRSKEPLLSYHRFPQKKIHTNVCKRWIEVLHPILPPDFMSSDLEKHTICSRHFKSTDFLMREMRRSQLLPTAIPTEHLDATSPVKDPPIDVRIACNMSLQGSLKDTRIAESGARLEITCRLLIEGGHREILCGSSTCVVTQDGKFQSDCDLLPCALPVASNATSFKALTPFSINRAREEHNYSKRPTESIKVVQARQQLLAKRLRNAKLSLLRRRRSVKKLKVNLATKLRSHNLFYDMKEKEFHGTLIIKKIVKTYIRTRLYHAGKDYRISLGISSRHGLSKQILFNGD</sequence>
<evidence type="ECO:0000313" key="7">
    <source>
        <dbReference type="EMBL" id="OXA47571.1"/>
    </source>
</evidence>
<name>A0A226DSA4_FOLCA</name>
<dbReference type="AlphaFoldDB" id="A0A226DSA4"/>
<dbReference type="Gene3D" id="6.20.210.20">
    <property type="entry name" value="THAP domain"/>
    <property type="match status" value="1"/>
</dbReference>
<keyword evidence="8" id="KW-1185">Reference proteome</keyword>
<accession>A0A226DSA4</accession>
<dbReference type="PROSITE" id="PS50950">
    <property type="entry name" value="ZF_THAP"/>
    <property type="match status" value="1"/>
</dbReference>
<protein>
    <recommendedName>
        <fullName evidence="6">THAP-type domain-containing protein</fullName>
    </recommendedName>
</protein>
<dbReference type="OrthoDB" id="5982876at2759"/>
<reference evidence="7 8" key="1">
    <citation type="submission" date="2015-12" db="EMBL/GenBank/DDBJ databases">
        <title>The genome of Folsomia candida.</title>
        <authorList>
            <person name="Faddeeva A."/>
            <person name="Derks M.F."/>
            <person name="Anvar Y."/>
            <person name="Smit S."/>
            <person name="Van Straalen N."/>
            <person name="Roelofs D."/>
        </authorList>
    </citation>
    <scope>NUCLEOTIDE SEQUENCE [LARGE SCALE GENOMIC DNA]</scope>
    <source>
        <strain evidence="7 8">VU population</strain>
        <tissue evidence="7">Whole body</tissue>
    </source>
</reference>
<dbReference type="InterPro" id="IPR006612">
    <property type="entry name" value="THAP_Znf"/>
</dbReference>
<evidence type="ECO:0000256" key="3">
    <source>
        <dbReference type="ARBA" id="ARBA00022833"/>
    </source>
</evidence>
<dbReference type="Proteomes" id="UP000198287">
    <property type="component" value="Unassembled WGS sequence"/>
</dbReference>
<proteinExistence type="predicted"/>
<evidence type="ECO:0000313" key="8">
    <source>
        <dbReference type="Proteomes" id="UP000198287"/>
    </source>
</evidence>
<keyword evidence="1" id="KW-0479">Metal-binding</keyword>
<evidence type="ECO:0000259" key="6">
    <source>
        <dbReference type="PROSITE" id="PS50950"/>
    </source>
</evidence>
<dbReference type="SMART" id="SM00980">
    <property type="entry name" value="THAP"/>
    <property type="match status" value="1"/>
</dbReference>
<gene>
    <name evidence="7" type="ORF">Fcan01_17738</name>
</gene>
<evidence type="ECO:0000256" key="1">
    <source>
        <dbReference type="ARBA" id="ARBA00022723"/>
    </source>
</evidence>
<dbReference type="SUPFAM" id="SSF57716">
    <property type="entry name" value="Glucocorticoid receptor-like (DNA-binding domain)"/>
    <property type="match status" value="1"/>
</dbReference>
<comment type="caution">
    <text evidence="7">The sequence shown here is derived from an EMBL/GenBank/DDBJ whole genome shotgun (WGS) entry which is preliminary data.</text>
</comment>